<feature type="compositionally biased region" description="Basic residues" evidence="2">
    <location>
        <begin position="506"/>
        <end position="517"/>
    </location>
</feature>
<feature type="coiled-coil region" evidence="1">
    <location>
        <begin position="209"/>
        <end position="261"/>
    </location>
</feature>
<sequence length="601" mass="66057">MQTLPTSTTFPTVMQPEAANPFRRSMVAVEGQSKLVAKAKFHPIIFKNIPQQLGNLRIISSACLSALEVCTDKIVKLNNGIISLQQNGGQSGKDREGGLGLDMDVGIQDNVLNIQTGFAQLRSLSILLNNSTQRIQRDGQGIRDGLVQLNNSSGKLTETAKQTMNEVSQVSAQVTQFGNRWGELMDDIRQLILVAEFLQQEAIERGQDVKNLNKSFEELKAEETHLHNQSLELNDSIRGICEELRTKLDGVESAVKDLRVDMVAKFNKLDEGNQRHEISIGELRNEVQNRAVVQMDDAMSNAEDELGLVVQPLEGQGSTVPPIQRTVNEGAVNMPDSPGFPDTAVVGSSFSTRQPRIGSSHSQTEVSIGHTQASRNSNSGHVVVAGVKPNREVENLQIGFSKVLAVSKAKKSSQRKPVTNKKSSCNGVQITRQTRSFTTTTAVSTLAKRVVDLDSSNPRPDPMPKRQTRRRLARSGLSSVFSSSSESLKSLMEIENSSDWFIGRSNRKQAKTTKKKAEKVTVQVPKSEPKQKVLRKPVTRKVSCTHQKLTKKQPAELAQNYMITRQRKQQMEDAAGSTVTSVGCKTRSNLRDASQAVITAI</sequence>
<dbReference type="Gene3D" id="1.10.287.950">
    <property type="entry name" value="Methyl-accepting chemotaxis protein"/>
    <property type="match status" value="1"/>
</dbReference>
<name>A0ABP1RS64_9HEXA</name>
<evidence type="ECO:0000313" key="3">
    <source>
        <dbReference type="EMBL" id="CAL8134480.1"/>
    </source>
</evidence>
<evidence type="ECO:0000313" key="4">
    <source>
        <dbReference type="Proteomes" id="UP001642540"/>
    </source>
</evidence>
<accession>A0ABP1RS64</accession>
<evidence type="ECO:0000256" key="2">
    <source>
        <dbReference type="SAM" id="MobiDB-lite"/>
    </source>
</evidence>
<reference evidence="3 4" key="1">
    <citation type="submission" date="2024-08" db="EMBL/GenBank/DDBJ databases">
        <authorList>
            <person name="Cucini C."/>
            <person name="Frati F."/>
        </authorList>
    </citation>
    <scope>NUCLEOTIDE SEQUENCE [LARGE SCALE GENOMIC DNA]</scope>
</reference>
<dbReference type="EMBL" id="CAXLJM020000104">
    <property type="protein sequence ID" value="CAL8134480.1"/>
    <property type="molecule type" value="Genomic_DNA"/>
</dbReference>
<organism evidence="3 4">
    <name type="scientific">Orchesella dallaii</name>
    <dbReference type="NCBI Taxonomy" id="48710"/>
    <lineage>
        <taxon>Eukaryota</taxon>
        <taxon>Metazoa</taxon>
        <taxon>Ecdysozoa</taxon>
        <taxon>Arthropoda</taxon>
        <taxon>Hexapoda</taxon>
        <taxon>Collembola</taxon>
        <taxon>Entomobryomorpha</taxon>
        <taxon>Entomobryoidea</taxon>
        <taxon>Orchesellidae</taxon>
        <taxon>Orchesellinae</taxon>
        <taxon>Orchesella</taxon>
    </lineage>
</organism>
<gene>
    <name evidence="3" type="ORF">ODALV1_LOCUS25546</name>
</gene>
<proteinExistence type="predicted"/>
<dbReference type="Proteomes" id="UP001642540">
    <property type="component" value="Unassembled WGS sequence"/>
</dbReference>
<protein>
    <submittedName>
        <fullName evidence="3">Uncharacterized protein</fullName>
    </submittedName>
</protein>
<comment type="caution">
    <text evidence="3">The sequence shown here is derived from an EMBL/GenBank/DDBJ whole genome shotgun (WGS) entry which is preliminary data.</text>
</comment>
<keyword evidence="4" id="KW-1185">Reference proteome</keyword>
<keyword evidence="1" id="KW-0175">Coiled coil</keyword>
<feature type="region of interest" description="Disordered" evidence="2">
    <location>
        <begin position="452"/>
        <end position="479"/>
    </location>
</feature>
<evidence type="ECO:0000256" key="1">
    <source>
        <dbReference type="SAM" id="Coils"/>
    </source>
</evidence>
<feature type="region of interest" description="Disordered" evidence="2">
    <location>
        <begin position="506"/>
        <end position="539"/>
    </location>
</feature>